<dbReference type="OrthoDB" id="9812068at2"/>
<name>B1ZXE2_OPITP</name>
<evidence type="ECO:0000313" key="2">
    <source>
        <dbReference type="EMBL" id="ACB76937.1"/>
    </source>
</evidence>
<dbReference type="AlphaFoldDB" id="B1ZXE2"/>
<feature type="domain" description="Tail specific protease" evidence="1">
    <location>
        <begin position="278"/>
        <end position="427"/>
    </location>
</feature>
<proteinExistence type="predicted"/>
<dbReference type="Proteomes" id="UP000007013">
    <property type="component" value="Chromosome"/>
</dbReference>
<dbReference type="InterPro" id="IPR029045">
    <property type="entry name" value="ClpP/crotonase-like_dom_sf"/>
</dbReference>
<gene>
    <name evidence="2" type="ordered locus">Oter_3660</name>
</gene>
<dbReference type="InterPro" id="IPR005151">
    <property type="entry name" value="Tail-specific_protease"/>
</dbReference>
<dbReference type="STRING" id="452637.Oter_3660"/>
<dbReference type="Gene3D" id="3.90.226.10">
    <property type="entry name" value="2-enoyl-CoA Hydratase, Chain A, domain 1"/>
    <property type="match status" value="1"/>
</dbReference>
<dbReference type="Pfam" id="PF03572">
    <property type="entry name" value="Peptidase_S41"/>
    <property type="match status" value="1"/>
</dbReference>
<accession>B1ZXE2</accession>
<dbReference type="EMBL" id="CP001032">
    <property type="protein sequence ID" value="ACB76937.1"/>
    <property type="molecule type" value="Genomic_DNA"/>
</dbReference>
<dbReference type="GO" id="GO:0006508">
    <property type="term" value="P:proteolysis"/>
    <property type="evidence" value="ECO:0007669"/>
    <property type="project" value="InterPro"/>
</dbReference>
<evidence type="ECO:0000313" key="3">
    <source>
        <dbReference type="Proteomes" id="UP000007013"/>
    </source>
</evidence>
<dbReference type="eggNOG" id="COG0793">
    <property type="taxonomic scope" value="Bacteria"/>
</dbReference>
<dbReference type="GO" id="GO:0008236">
    <property type="term" value="F:serine-type peptidase activity"/>
    <property type="evidence" value="ECO:0007669"/>
    <property type="project" value="InterPro"/>
</dbReference>
<dbReference type="KEGG" id="ote:Oter_3660"/>
<protein>
    <submittedName>
        <fullName evidence="2">Peptidase S41</fullName>
    </submittedName>
</protein>
<evidence type="ECO:0000259" key="1">
    <source>
        <dbReference type="Pfam" id="PF03572"/>
    </source>
</evidence>
<sequence length="791" mass="84941">MSPRVLLSRVFSFRSLAAVTLGVAMLAPPLAALGPETVQFRAFALADLQRDFDQVQRLIETQHPQLYADRAAVQQALVDERAHLREGMNELEFYRLLAGVVRRLNCGHTALSLSSSTDTTLHAQRRLLPLAAKSIDGRLLVIRALPGLAVPVGAEITAINSHTATAVVQQLLDGLTADGANLTRKLHSLNRQFAQLYHLLVDTSSEFSITYLDPQTRLSHSVTLNGVSETDWNALRDPEPAGADDLGSSEFASDHAVLFVRTFNYYDAAGHTRFFAFIDNFFNEVAARRIQNVILDLRGNGGGDPYCGSYLFQRLIDRARSYFASTSPFYTDLRVPLAPAANAFTGSLAVLIDGGCFSTTGHFSSLLSYHRIGRFIGEETGGSFACTAANQSVTLVYTQLRFSYSTNTFTTAVSGLTPGRGIMPDLPVTPTAQDWISGNDPVKAVAQRLLRRGAAATAITRQPASLSAAAGAEAHFSLQTIPAALHAWELNGATLVNGDAAELVIDRVARSHAGIYSAFVTAEGQARYTHPAILGLLAQAKAEGGAEIGPDIVHPNGNVYDQVLLEDTSIVVTADPDQITRVSFVDLQDDIVQVEFAGAGTLTLTLDAASEAAPPRNYQQPDIRYRKGHARIVIAGADETTHLGVFSVGRRTALNPSLFRDDVSYDGWADLASVAILSSNGRFGGVRMGNAIFSGVRGHVGLIAPGVEFTGPVVFGDLHASEEALPTLLLGRVDRLQIAGGNLEQLNHRPVEVGGEFVLSLEAGTDSHNRPRTAQTLCARLEQDGVDVTPR</sequence>
<dbReference type="RefSeq" id="WP_012376466.1">
    <property type="nucleotide sequence ID" value="NC_010571.1"/>
</dbReference>
<dbReference type="HOGENOM" id="CLU_354826_0_0_0"/>
<organism evidence="2 3">
    <name type="scientific">Opitutus terrae (strain DSM 11246 / JCM 15787 / PB90-1)</name>
    <dbReference type="NCBI Taxonomy" id="452637"/>
    <lineage>
        <taxon>Bacteria</taxon>
        <taxon>Pseudomonadati</taxon>
        <taxon>Verrucomicrobiota</taxon>
        <taxon>Opitutia</taxon>
        <taxon>Opitutales</taxon>
        <taxon>Opitutaceae</taxon>
        <taxon>Opitutus</taxon>
    </lineage>
</organism>
<reference evidence="2 3" key="1">
    <citation type="journal article" date="2011" name="J. Bacteriol.">
        <title>Genome sequence of the verrucomicrobium Opitutus terrae PB90-1, an abundant inhabitant of rice paddy soil ecosystems.</title>
        <authorList>
            <person name="van Passel M.W."/>
            <person name="Kant R."/>
            <person name="Palva A."/>
            <person name="Copeland A."/>
            <person name="Lucas S."/>
            <person name="Lapidus A."/>
            <person name="Glavina del Rio T."/>
            <person name="Pitluck S."/>
            <person name="Goltsman E."/>
            <person name="Clum A."/>
            <person name="Sun H."/>
            <person name="Schmutz J."/>
            <person name="Larimer F.W."/>
            <person name="Land M.L."/>
            <person name="Hauser L."/>
            <person name="Kyrpides N."/>
            <person name="Mikhailova N."/>
            <person name="Richardson P.P."/>
            <person name="Janssen P.H."/>
            <person name="de Vos W.M."/>
            <person name="Smidt H."/>
        </authorList>
    </citation>
    <scope>NUCLEOTIDE SEQUENCE [LARGE SCALE GENOMIC DNA]</scope>
    <source>
        <strain evidence="3">DSM 11246 / JCM 15787 / PB90-1</strain>
    </source>
</reference>
<keyword evidence="3" id="KW-1185">Reference proteome</keyword>
<dbReference type="SUPFAM" id="SSF52096">
    <property type="entry name" value="ClpP/crotonase"/>
    <property type="match status" value="1"/>
</dbReference>